<dbReference type="Pfam" id="PF00892">
    <property type="entry name" value="EamA"/>
    <property type="match status" value="2"/>
</dbReference>
<evidence type="ECO:0000256" key="5">
    <source>
        <dbReference type="ARBA" id="ARBA00023136"/>
    </source>
</evidence>
<evidence type="ECO:0000256" key="6">
    <source>
        <dbReference type="SAM" id="Phobius"/>
    </source>
</evidence>
<gene>
    <name evidence="8" type="ORF">J2Z31_002595</name>
</gene>
<keyword evidence="5 6" id="KW-0472">Membrane</keyword>
<reference evidence="8 9" key="1">
    <citation type="submission" date="2021-03" db="EMBL/GenBank/DDBJ databases">
        <title>Genomic Encyclopedia of Type Strains, Phase IV (KMG-IV): sequencing the most valuable type-strain genomes for metagenomic binning, comparative biology and taxonomic classification.</title>
        <authorList>
            <person name="Goeker M."/>
        </authorList>
    </citation>
    <scope>NUCLEOTIDE SEQUENCE [LARGE SCALE GENOMIC DNA]</scope>
    <source>
        <strain evidence="8 9">DSM 13372</strain>
    </source>
</reference>
<dbReference type="Proteomes" id="UP000730739">
    <property type="component" value="Unassembled WGS sequence"/>
</dbReference>
<protein>
    <submittedName>
        <fullName evidence="8">Drug/metabolite transporter (DMT)-like permease</fullName>
    </submittedName>
</protein>
<keyword evidence="3 6" id="KW-0812">Transmembrane</keyword>
<sequence>MNNSSAMGAHLGMLLWALIVGASFPVVGLLSEGLSPLLLTAMRFAIAALAMLPMAWRAGPAVPNLRAMLLYAVMGLCLAGFFGVMFWAAHRVSALSMSTLFVSMPLLAYGLGRVFGVEAPAHRLPAILALGAVGALALALAQSGGDLRGLQFGRSEGAFFLGCIASALYPVLSKWGLARGALSRDAAVRTFWSLALGGVLIAIAGLVTEPVAAMSRMSFGDVLLVAYLGVFSSGATFWLMQRATGALTPGAVTAYSYLVPFVSMLVLFLTRPDVIGWQWLPGSLLVVTAIALLFRGRAGQAAAPAPGGEGTLRMPPR</sequence>
<comment type="similarity">
    <text evidence="2">Belongs to the EamA transporter family.</text>
</comment>
<dbReference type="RefSeq" id="WP_328243328.1">
    <property type="nucleotide sequence ID" value="NZ_JAGILA010000002.1"/>
</dbReference>
<dbReference type="InterPro" id="IPR050638">
    <property type="entry name" value="AA-Vitamin_Transporters"/>
</dbReference>
<dbReference type="PANTHER" id="PTHR32322:SF2">
    <property type="entry name" value="EAMA DOMAIN-CONTAINING PROTEIN"/>
    <property type="match status" value="1"/>
</dbReference>
<proteinExistence type="inferred from homology"/>
<feature type="transmembrane region" description="Helical" evidence="6">
    <location>
        <begin position="252"/>
        <end position="270"/>
    </location>
</feature>
<feature type="transmembrane region" description="Helical" evidence="6">
    <location>
        <begin position="68"/>
        <end position="88"/>
    </location>
</feature>
<feature type="transmembrane region" description="Helical" evidence="6">
    <location>
        <begin position="37"/>
        <end position="56"/>
    </location>
</feature>
<feature type="transmembrane region" description="Helical" evidence="6">
    <location>
        <begin position="190"/>
        <end position="207"/>
    </location>
</feature>
<dbReference type="EMBL" id="JAGILA010000002">
    <property type="protein sequence ID" value="MBP2236103.1"/>
    <property type="molecule type" value="Genomic_DNA"/>
</dbReference>
<feature type="transmembrane region" description="Helical" evidence="6">
    <location>
        <begin position="124"/>
        <end position="145"/>
    </location>
</feature>
<dbReference type="SUPFAM" id="SSF103481">
    <property type="entry name" value="Multidrug resistance efflux transporter EmrE"/>
    <property type="match status" value="2"/>
</dbReference>
<evidence type="ECO:0000259" key="7">
    <source>
        <dbReference type="Pfam" id="PF00892"/>
    </source>
</evidence>
<dbReference type="InterPro" id="IPR000620">
    <property type="entry name" value="EamA_dom"/>
</dbReference>
<evidence type="ECO:0000313" key="9">
    <source>
        <dbReference type="Proteomes" id="UP000730739"/>
    </source>
</evidence>
<feature type="transmembrane region" description="Helical" evidence="6">
    <location>
        <begin position="157"/>
        <end position="178"/>
    </location>
</feature>
<accession>A0ABS4QZP4</accession>
<keyword evidence="9" id="KW-1185">Reference proteome</keyword>
<evidence type="ECO:0000256" key="1">
    <source>
        <dbReference type="ARBA" id="ARBA00004141"/>
    </source>
</evidence>
<feature type="domain" description="EamA" evidence="7">
    <location>
        <begin position="159"/>
        <end position="294"/>
    </location>
</feature>
<comment type="subcellular location">
    <subcellularLocation>
        <location evidence="1">Membrane</location>
        <topology evidence="1">Multi-pass membrane protein</topology>
    </subcellularLocation>
</comment>
<evidence type="ECO:0000256" key="2">
    <source>
        <dbReference type="ARBA" id="ARBA00007362"/>
    </source>
</evidence>
<dbReference type="InterPro" id="IPR037185">
    <property type="entry name" value="EmrE-like"/>
</dbReference>
<comment type="caution">
    <text evidence="8">The sequence shown here is derived from an EMBL/GenBank/DDBJ whole genome shotgun (WGS) entry which is preliminary data.</text>
</comment>
<evidence type="ECO:0000313" key="8">
    <source>
        <dbReference type="EMBL" id="MBP2236103.1"/>
    </source>
</evidence>
<keyword evidence="4 6" id="KW-1133">Transmembrane helix</keyword>
<feature type="transmembrane region" description="Helical" evidence="6">
    <location>
        <begin position="219"/>
        <end position="240"/>
    </location>
</feature>
<evidence type="ECO:0000256" key="4">
    <source>
        <dbReference type="ARBA" id="ARBA00022989"/>
    </source>
</evidence>
<evidence type="ECO:0000256" key="3">
    <source>
        <dbReference type="ARBA" id="ARBA00022692"/>
    </source>
</evidence>
<feature type="transmembrane region" description="Helical" evidence="6">
    <location>
        <begin position="12"/>
        <end position="31"/>
    </location>
</feature>
<dbReference type="PANTHER" id="PTHR32322">
    <property type="entry name" value="INNER MEMBRANE TRANSPORTER"/>
    <property type="match status" value="1"/>
</dbReference>
<feature type="domain" description="EamA" evidence="7">
    <location>
        <begin position="10"/>
        <end position="137"/>
    </location>
</feature>
<feature type="transmembrane region" description="Helical" evidence="6">
    <location>
        <begin position="94"/>
        <end position="112"/>
    </location>
</feature>
<feature type="transmembrane region" description="Helical" evidence="6">
    <location>
        <begin position="276"/>
        <end position="294"/>
    </location>
</feature>
<organism evidence="8 9">
    <name type="scientific">Sinorhizobium kostiense</name>
    <dbReference type="NCBI Taxonomy" id="76747"/>
    <lineage>
        <taxon>Bacteria</taxon>
        <taxon>Pseudomonadati</taxon>
        <taxon>Pseudomonadota</taxon>
        <taxon>Alphaproteobacteria</taxon>
        <taxon>Hyphomicrobiales</taxon>
        <taxon>Rhizobiaceae</taxon>
        <taxon>Sinorhizobium/Ensifer group</taxon>
        <taxon>Sinorhizobium</taxon>
    </lineage>
</organism>
<name>A0ABS4QZP4_9HYPH</name>